<protein>
    <submittedName>
        <fullName evidence="2">Uncharacterized protein</fullName>
    </submittedName>
</protein>
<feature type="region of interest" description="Disordered" evidence="1">
    <location>
        <begin position="1"/>
        <end position="104"/>
    </location>
</feature>
<evidence type="ECO:0000313" key="2">
    <source>
        <dbReference type="EMBL" id="KAJ6830269.1"/>
    </source>
</evidence>
<evidence type="ECO:0000313" key="3">
    <source>
        <dbReference type="Proteomes" id="UP001140949"/>
    </source>
</evidence>
<dbReference type="AlphaFoldDB" id="A0AAX6GNA7"/>
<gene>
    <name evidence="2" type="ORF">M6B38_354820</name>
</gene>
<comment type="caution">
    <text evidence="2">The sequence shown here is derived from an EMBL/GenBank/DDBJ whole genome shotgun (WGS) entry which is preliminary data.</text>
</comment>
<dbReference type="Proteomes" id="UP001140949">
    <property type="component" value="Unassembled WGS sequence"/>
</dbReference>
<accession>A0AAX6GNA7</accession>
<reference evidence="2" key="1">
    <citation type="journal article" date="2023" name="GigaByte">
        <title>Genome assembly of the bearded iris, Iris pallida Lam.</title>
        <authorList>
            <person name="Bruccoleri R.E."/>
            <person name="Oakeley E.J."/>
            <person name="Faust A.M.E."/>
            <person name="Altorfer M."/>
            <person name="Dessus-Babus S."/>
            <person name="Burckhardt D."/>
            <person name="Oertli M."/>
            <person name="Naumann U."/>
            <person name="Petersen F."/>
            <person name="Wong J."/>
        </authorList>
    </citation>
    <scope>NUCLEOTIDE SEQUENCE</scope>
    <source>
        <strain evidence="2">GSM-AAB239-AS_SAM_17_03QT</strain>
    </source>
</reference>
<sequence>MPDNLPNWPHYGPQETGPPASPRLRINSVPQQNLDTGRDANQSHDSSVGSAEKAVDMEANEIGGDEHVENTRELLWNSSGTRRRTASSQNIQSSGAKRRRQKSKDHMAILVDIMSQMASALSTSFWLVLTEKVGAALFPIEGFDASMMQAA</sequence>
<proteinExistence type="predicted"/>
<feature type="compositionally biased region" description="Polar residues" evidence="1">
    <location>
        <begin position="76"/>
        <end position="95"/>
    </location>
</feature>
<evidence type="ECO:0000256" key="1">
    <source>
        <dbReference type="SAM" id="MobiDB-lite"/>
    </source>
</evidence>
<reference evidence="2" key="2">
    <citation type="submission" date="2023-04" db="EMBL/GenBank/DDBJ databases">
        <authorList>
            <person name="Bruccoleri R.E."/>
            <person name="Oakeley E.J."/>
            <person name="Faust A.-M."/>
            <person name="Dessus-Babus S."/>
            <person name="Altorfer M."/>
            <person name="Burckhardt D."/>
            <person name="Oertli M."/>
            <person name="Naumann U."/>
            <person name="Petersen F."/>
            <person name="Wong J."/>
        </authorList>
    </citation>
    <scope>NUCLEOTIDE SEQUENCE</scope>
    <source>
        <strain evidence="2">GSM-AAB239-AS_SAM_17_03QT</strain>
        <tissue evidence="2">Leaf</tissue>
    </source>
</reference>
<dbReference type="EMBL" id="JANAVB010017600">
    <property type="protein sequence ID" value="KAJ6830269.1"/>
    <property type="molecule type" value="Genomic_DNA"/>
</dbReference>
<name>A0AAX6GNA7_IRIPA</name>
<keyword evidence="3" id="KW-1185">Reference proteome</keyword>
<organism evidence="2 3">
    <name type="scientific">Iris pallida</name>
    <name type="common">Sweet iris</name>
    <dbReference type="NCBI Taxonomy" id="29817"/>
    <lineage>
        <taxon>Eukaryota</taxon>
        <taxon>Viridiplantae</taxon>
        <taxon>Streptophyta</taxon>
        <taxon>Embryophyta</taxon>
        <taxon>Tracheophyta</taxon>
        <taxon>Spermatophyta</taxon>
        <taxon>Magnoliopsida</taxon>
        <taxon>Liliopsida</taxon>
        <taxon>Asparagales</taxon>
        <taxon>Iridaceae</taxon>
        <taxon>Iridoideae</taxon>
        <taxon>Irideae</taxon>
        <taxon>Iris</taxon>
    </lineage>
</organism>